<accession>A0A6N9V267</accession>
<comment type="caution">
    <text evidence="1">The sequence shown here is derived from an EMBL/GenBank/DDBJ whole genome shotgun (WGS) entry which is preliminary data.</text>
</comment>
<name>A0A6N9V267_9ACTN</name>
<proteinExistence type="predicted"/>
<evidence type="ECO:0000313" key="1">
    <source>
        <dbReference type="EMBL" id="NEB22480.1"/>
    </source>
</evidence>
<sequence length="137" mass="15314">MDRTERQEAARVVARQDGLHIVSVGSPVPRRKQERARSKCLNTLVFELHGFGIGHLCLEAREDELNARDIRTIATARQTVLPKGTQMRADHIPGAKEPLLWISDIVAGAVRAQRQGDSRYTDLLGQTLIDFDVQTDC</sequence>
<protein>
    <submittedName>
        <fullName evidence="1">Uncharacterized protein</fullName>
    </submittedName>
</protein>
<dbReference type="AlphaFoldDB" id="A0A6N9V267"/>
<dbReference type="EMBL" id="JAAGMB010000946">
    <property type="protein sequence ID" value="NEB22480.1"/>
    <property type="molecule type" value="Genomic_DNA"/>
</dbReference>
<dbReference type="Proteomes" id="UP000469545">
    <property type="component" value="Unassembled WGS sequence"/>
</dbReference>
<gene>
    <name evidence="1" type="ORF">G3I46_39290</name>
</gene>
<organism evidence="1 2">
    <name type="scientific">Streptomyces coelicoflavus</name>
    <dbReference type="NCBI Taxonomy" id="285562"/>
    <lineage>
        <taxon>Bacteria</taxon>
        <taxon>Bacillati</taxon>
        <taxon>Actinomycetota</taxon>
        <taxon>Actinomycetes</taxon>
        <taxon>Kitasatosporales</taxon>
        <taxon>Streptomycetaceae</taxon>
        <taxon>Streptomyces</taxon>
    </lineage>
</organism>
<evidence type="ECO:0000313" key="2">
    <source>
        <dbReference type="Proteomes" id="UP000469545"/>
    </source>
</evidence>
<reference evidence="1 2" key="1">
    <citation type="submission" date="2020-01" db="EMBL/GenBank/DDBJ databases">
        <title>Insect and environment-associated Actinomycetes.</title>
        <authorList>
            <person name="Currrie C."/>
            <person name="Chevrette M."/>
            <person name="Carlson C."/>
            <person name="Stubbendieck R."/>
            <person name="Wendt-Pienkowski E."/>
        </authorList>
    </citation>
    <scope>NUCLEOTIDE SEQUENCE [LARGE SCALE GENOMIC DNA]</scope>
    <source>
        <strain evidence="1 2">SID14172</strain>
    </source>
</reference>
<keyword evidence="2" id="KW-1185">Reference proteome</keyword>